<dbReference type="PANTHER" id="PTHR47966:SF51">
    <property type="entry name" value="BETA-SITE APP-CLEAVING ENZYME, ISOFORM A-RELATED"/>
    <property type="match status" value="1"/>
</dbReference>
<feature type="domain" description="Peptidase A1" evidence="8">
    <location>
        <begin position="41"/>
        <end position="357"/>
    </location>
</feature>
<evidence type="ECO:0000256" key="7">
    <source>
        <dbReference type="RuleBase" id="RU000454"/>
    </source>
</evidence>
<dbReference type="InParanoid" id="E2AMQ1"/>
<dbReference type="Gene3D" id="2.60.40.1960">
    <property type="match status" value="1"/>
</dbReference>
<evidence type="ECO:0000313" key="9">
    <source>
        <dbReference type="EMBL" id="EFN65290.1"/>
    </source>
</evidence>
<dbReference type="InterPro" id="IPR001461">
    <property type="entry name" value="Aspartic_peptidase_A1"/>
</dbReference>
<evidence type="ECO:0000256" key="2">
    <source>
        <dbReference type="ARBA" id="ARBA00022670"/>
    </source>
</evidence>
<evidence type="ECO:0000256" key="6">
    <source>
        <dbReference type="PIRSR" id="PIRSR601461-2"/>
    </source>
</evidence>
<proteinExistence type="inferred from homology"/>
<evidence type="ECO:0000313" key="10">
    <source>
        <dbReference type="Proteomes" id="UP000000311"/>
    </source>
</evidence>
<dbReference type="Gene3D" id="2.40.70.10">
    <property type="entry name" value="Acid Proteases"/>
    <property type="match status" value="2"/>
</dbReference>
<reference evidence="9 10" key="1">
    <citation type="journal article" date="2010" name="Science">
        <title>Genomic comparison of the ants Camponotus floridanus and Harpegnathos saltator.</title>
        <authorList>
            <person name="Bonasio R."/>
            <person name="Zhang G."/>
            <person name="Ye C."/>
            <person name="Mutti N.S."/>
            <person name="Fang X."/>
            <person name="Qin N."/>
            <person name="Donahue G."/>
            <person name="Yang P."/>
            <person name="Li Q."/>
            <person name="Li C."/>
            <person name="Zhang P."/>
            <person name="Huang Z."/>
            <person name="Berger S.L."/>
            <person name="Reinberg D."/>
            <person name="Wang J."/>
            <person name="Liebig J."/>
        </authorList>
    </citation>
    <scope>NUCLEOTIDE SEQUENCE [LARGE SCALE GENOMIC DNA]</scope>
    <source>
        <strain evidence="10">C129</strain>
    </source>
</reference>
<keyword evidence="10" id="KW-1185">Reference proteome</keyword>
<feature type="disulfide bond" evidence="6">
    <location>
        <begin position="235"/>
        <end position="239"/>
    </location>
</feature>
<keyword evidence="3 7" id="KW-0064">Aspartyl protease</keyword>
<evidence type="ECO:0000259" key="8">
    <source>
        <dbReference type="PROSITE" id="PS51767"/>
    </source>
</evidence>
<dbReference type="PROSITE" id="PS51767">
    <property type="entry name" value="PEPTIDASE_A1"/>
    <property type="match status" value="1"/>
</dbReference>
<dbReference type="GO" id="GO:0006508">
    <property type="term" value="P:proteolysis"/>
    <property type="evidence" value="ECO:0007669"/>
    <property type="project" value="UniProtKB-KW"/>
</dbReference>
<accession>E2AMQ1</accession>
<dbReference type="PANTHER" id="PTHR47966">
    <property type="entry name" value="BETA-SITE APP-CLEAVING ENZYME, ISOFORM A-RELATED"/>
    <property type="match status" value="1"/>
</dbReference>
<dbReference type="EMBL" id="GL440846">
    <property type="protein sequence ID" value="EFN65290.1"/>
    <property type="molecule type" value="Genomic_DNA"/>
</dbReference>
<evidence type="ECO:0000256" key="4">
    <source>
        <dbReference type="ARBA" id="ARBA00022801"/>
    </source>
</evidence>
<dbReference type="PROSITE" id="PS00141">
    <property type="entry name" value="ASP_PROTEASE"/>
    <property type="match status" value="1"/>
</dbReference>
<evidence type="ECO:0000256" key="3">
    <source>
        <dbReference type="ARBA" id="ARBA00022750"/>
    </source>
</evidence>
<dbReference type="FunFam" id="2.40.70.10:FF:000115">
    <property type="entry name" value="Lysosomal aspartic protease"/>
    <property type="match status" value="1"/>
</dbReference>
<evidence type="ECO:0000256" key="1">
    <source>
        <dbReference type="ARBA" id="ARBA00007447"/>
    </source>
</evidence>
<keyword evidence="4 7" id="KW-0378">Hydrolase</keyword>
<name>E2AMQ1_CAMFO</name>
<dbReference type="PRINTS" id="PR00792">
    <property type="entry name" value="PEPSIN"/>
</dbReference>
<dbReference type="Proteomes" id="UP000000311">
    <property type="component" value="Unassembled WGS sequence"/>
</dbReference>
<comment type="similarity">
    <text evidence="1 7">Belongs to the peptidase A1 family.</text>
</comment>
<keyword evidence="6" id="KW-1015">Disulfide bond</keyword>
<dbReference type="OrthoDB" id="7543269at2759"/>
<dbReference type="AlphaFoldDB" id="E2AMQ1"/>
<evidence type="ECO:0000256" key="5">
    <source>
        <dbReference type="PIRSR" id="PIRSR601461-1"/>
    </source>
</evidence>
<dbReference type="GO" id="GO:0004190">
    <property type="term" value="F:aspartic-type endopeptidase activity"/>
    <property type="evidence" value="ECO:0007669"/>
    <property type="project" value="UniProtKB-KW"/>
</dbReference>
<organism evidence="10">
    <name type="scientific">Camponotus floridanus</name>
    <name type="common">Florida carpenter ant</name>
    <dbReference type="NCBI Taxonomy" id="104421"/>
    <lineage>
        <taxon>Eukaryota</taxon>
        <taxon>Metazoa</taxon>
        <taxon>Ecdysozoa</taxon>
        <taxon>Arthropoda</taxon>
        <taxon>Hexapoda</taxon>
        <taxon>Insecta</taxon>
        <taxon>Pterygota</taxon>
        <taxon>Neoptera</taxon>
        <taxon>Endopterygota</taxon>
        <taxon>Hymenoptera</taxon>
        <taxon>Apocrita</taxon>
        <taxon>Aculeata</taxon>
        <taxon>Formicoidea</taxon>
        <taxon>Formicidae</taxon>
        <taxon>Formicinae</taxon>
        <taxon>Camponotus</taxon>
    </lineage>
</organism>
<feature type="active site" evidence="5">
    <location>
        <position position="59"/>
    </location>
</feature>
<dbReference type="InterPro" id="IPR033121">
    <property type="entry name" value="PEPTIDASE_A1"/>
</dbReference>
<dbReference type="SUPFAM" id="SSF50630">
    <property type="entry name" value="Acid proteases"/>
    <property type="match status" value="1"/>
</dbReference>
<keyword evidence="2 7" id="KW-0645">Protease</keyword>
<sequence>MDSTPQCLTKVDTNLQELLSLNDSDDDFPSVILSNYQNINYYGVITIGTPPQEFKVIFDTGSANLWIPSKKCNLTACLIHNQYNSTASNTYIAKNALIQIKYFNSIIDGLISTDIVNVAGFNVQNQTFAELTNMSNEELFLPAPFDGILGLAYSYISDNNIIPVFDNMVNQNLVSSHIFSFYLNRDPSAELDGEFILGGSDPAHYDGNFTYVPVTHKGFWQFTMDKIEVNNISLCQSSCQAIADTGMGETYGPTSDVKTINELIGTTNIDGMERVNCSRIPELPTIRFILGGKAFNLTGKDYIIQFPDEGNTSCRSSFLGYDFKEFNWELGVAFIGIVFTSSLISKTIEWDLLWQNK</sequence>
<gene>
    <name evidence="9" type="ORF">EAG_10082</name>
</gene>
<feature type="active site" evidence="5">
    <location>
        <position position="244"/>
    </location>
</feature>
<dbReference type="InterPro" id="IPR021109">
    <property type="entry name" value="Peptidase_aspartic_dom_sf"/>
</dbReference>
<protein>
    <submittedName>
        <fullName evidence="9">Lysosomal aspartic protease</fullName>
    </submittedName>
</protein>
<dbReference type="Pfam" id="PF00026">
    <property type="entry name" value="Asp"/>
    <property type="match status" value="1"/>
</dbReference>
<feature type="disulfide bond" evidence="6">
    <location>
        <begin position="72"/>
        <end position="77"/>
    </location>
</feature>
<dbReference type="InterPro" id="IPR001969">
    <property type="entry name" value="Aspartic_peptidase_AS"/>
</dbReference>